<dbReference type="eggNOG" id="COG2188">
    <property type="taxonomic scope" value="Bacteria"/>
</dbReference>
<dbReference type="InterPro" id="IPR050679">
    <property type="entry name" value="Bact_HTH_transcr_reg"/>
</dbReference>
<keyword evidence="3" id="KW-0804">Transcription</keyword>
<dbReference type="PANTHER" id="PTHR44846">
    <property type="entry name" value="MANNOSYL-D-GLYCERATE TRANSPORT/METABOLISM SYSTEM REPRESSOR MNGR-RELATED"/>
    <property type="match status" value="1"/>
</dbReference>
<dbReference type="SMART" id="SM00345">
    <property type="entry name" value="HTH_GNTR"/>
    <property type="match status" value="1"/>
</dbReference>
<dbReference type="PROSITE" id="PS50949">
    <property type="entry name" value="HTH_GNTR"/>
    <property type="match status" value="1"/>
</dbReference>
<dbReference type="STRING" id="86416.Clopa_4628"/>
<dbReference type="InterPro" id="IPR036390">
    <property type="entry name" value="WH_DNA-bd_sf"/>
</dbReference>
<dbReference type="PRINTS" id="PR00035">
    <property type="entry name" value="HTHGNTR"/>
</dbReference>
<dbReference type="InterPro" id="IPR000524">
    <property type="entry name" value="Tscrpt_reg_HTH_GntR"/>
</dbReference>
<dbReference type="PATRIC" id="fig|86416.3.peg.4618"/>
<evidence type="ECO:0000256" key="3">
    <source>
        <dbReference type="ARBA" id="ARBA00023163"/>
    </source>
</evidence>
<evidence type="ECO:0000256" key="2">
    <source>
        <dbReference type="ARBA" id="ARBA00023125"/>
    </source>
</evidence>
<dbReference type="GO" id="GO:0003677">
    <property type="term" value="F:DNA binding"/>
    <property type="evidence" value="ECO:0007669"/>
    <property type="project" value="UniProtKB-KW"/>
</dbReference>
<evidence type="ECO:0000313" key="6">
    <source>
        <dbReference type="Proteomes" id="UP000013523"/>
    </source>
</evidence>
<keyword evidence="2" id="KW-0238">DNA-binding</keyword>
<dbReference type="SUPFAM" id="SSF46785">
    <property type="entry name" value="Winged helix' DNA-binding domain"/>
    <property type="match status" value="1"/>
</dbReference>
<sequence>MNTLLYLKIKQQLENMIKDGVFKEGDKLPTEPLLAKQLQVSRSTLREAIKLLQRQGVLISKNGVGTYVNKNRGVINSSLNKLQSTKTMINNTGIVASEGNMKVYERETIEEWSEKLNSDENVVIIKRTRKNGDINLAYTFNIFPKSIAGDFFSEGITGSLLNLLKDKMSINISYALSEICLPDGSSIFDKKALTKLGDKTMLLKQLHFDENDLPIFYSYDYMNNSYIKFYVKRDRDM</sequence>
<gene>
    <name evidence="5" type="ORF">Clopa_4628</name>
</gene>
<organism evidence="5 6">
    <name type="scientific">Clostridium pasteurianum BC1</name>
    <dbReference type="NCBI Taxonomy" id="86416"/>
    <lineage>
        <taxon>Bacteria</taxon>
        <taxon>Bacillati</taxon>
        <taxon>Bacillota</taxon>
        <taxon>Clostridia</taxon>
        <taxon>Eubacteriales</taxon>
        <taxon>Clostridiaceae</taxon>
        <taxon>Clostridium</taxon>
    </lineage>
</organism>
<keyword evidence="1" id="KW-0805">Transcription regulation</keyword>
<dbReference type="CDD" id="cd07377">
    <property type="entry name" value="WHTH_GntR"/>
    <property type="match status" value="1"/>
</dbReference>
<dbReference type="Gene3D" id="3.40.1410.10">
    <property type="entry name" value="Chorismate lyase-like"/>
    <property type="match status" value="1"/>
</dbReference>
<dbReference type="GO" id="GO:0003700">
    <property type="term" value="F:DNA-binding transcription factor activity"/>
    <property type="evidence" value="ECO:0007669"/>
    <property type="project" value="InterPro"/>
</dbReference>
<keyword evidence="6" id="KW-1185">Reference proteome</keyword>
<dbReference type="KEGG" id="cpas:Clopa_4628"/>
<reference evidence="5 6" key="1">
    <citation type="submission" date="2012-01" db="EMBL/GenBank/DDBJ databases">
        <title>Complete sequence of chromosome of Clostridium pasteurianum BC1.</title>
        <authorList>
            <consortium name="US DOE Joint Genome Institute"/>
            <person name="Lucas S."/>
            <person name="Han J."/>
            <person name="Lapidus A."/>
            <person name="Cheng J.-F."/>
            <person name="Goodwin L."/>
            <person name="Pitluck S."/>
            <person name="Peters L."/>
            <person name="Mikhailova N."/>
            <person name="Teshima H."/>
            <person name="Detter J.C."/>
            <person name="Han C."/>
            <person name="Tapia R."/>
            <person name="Land M."/>
            <person name="Hauser L."/>
            <person name="Kyrpides N."/>
            <person name="Ivanova N."/>
            <person name="Pagani I."/>
            <person name="Dunn J."/>
            <person name="Taghavi S."/>
            <person name="Francis A."/>
            <person name="van der Lelie D."/>
            <person name="Woyke T."/>
        </authorList>
    </citation>
    <scope>NUCLEOTIDE SEQUENCE [LARGE SCALE GENOMIC DNA]</scope>
    <source>
        <strain evidence="5 6">BC1</strain>
    </source>
</reference>
<dbReference type="EMBL" id="CP003261">
    <property type="protein sequence ID" value="AGK99319.1"/>
    <property type="molecule type" value="Genomic_DNA"/>
</dbReference>
<dbReference type="Proteomes" id="UP000013523">
    <property type="component" value="Chromosome"/>
</dbReference>
<dbReference type="Pfam" id="PF07702">
    <property type="entry name" value="UTRA"/>
    <property type="match status" value="1"/>
</dbReference>
<dbReference type="AlphaFoldDB" id="R4KFJ0"/>
<dbReference type="Gene3D" id="1.10.10.10">
    <property type="entry name" value="Winged helix-like DNA-binding domain superfamily/Winged helix DNA-binding domain"/>
    <property type="match status" value="1"/>
</dbReference>
<evidence type="ECO:0000256" key="1">
    <source>
        <dbReference type="ARBA" id="ARBA00023015"/>
    </source>
</evidence>
<dbReference type="GO" id="GO:0045892">
    <property type="term" value="P:negative regulation of DNA-templated transcription"/>
    <property type="evidence" value="ECO:0007669"/>
    <property type="project" value="TreeGrafter"/>
</dbReference>
<evidence type="ECO:0000259" key="4">
    <source>
        <dbReference type="PROSITE" id="PS50949"/>
    </source>
</evidence>
<dbReference type="PANTHER" id="PTHR44846:SF17">
    <property type="entry name" value="GNTR-FAMILY TRANSCRIPTIONAL REGULATOR"/>
    <property type="match status" value="1"/>
</dbReference>
<evidence type="ECO:0000313" key="5">
    <source>
        <dbReference type="EMBL" id="AGK99319.1"/>
    </source>
</evidence>
<name>R4KFJ0_CLOPA</name>
<feature type="domain" description="HTH gntR-type" evidence="4">
    <location>
        <begin position="3"/>
        <end position="71"/>
    </location>
</feature>
<proteinExistence type="predicted"/>
<dbReference type="SUPFAM" id="SSF64288">
    <property type="entry name" value="Chorismate lyase-like"/>
    <property type="match status" value="1"/>
</dbReference>
<accession>R4KFJ0</accession>
<dbReference type="InterPro" id="IPR011663">
    <property type="entry name" value="UTRA"/>
</dbReference>
<protein>
    <submittedName>
        <fullName evidence="5">Transcriptional regulator</fullName>
    </submittedName>
</protein>
<dbReference type="HOGENOM" id="CLU_063236_4_0_9"/>
<dbReference type="InterPro" id="IPR028978">
    <property type="entry name" value="Chorismate_lyase_/UTRA_dom_sf"/>
</dbReference>
<dbReference type="Pfam" id="PF00392">
    <property type="entry name" value="GntR"/>
    <property type="match status" value="1"/>
</dbReference>
<dbReference type="InterPro" id="IPR036388">
    <property type="entry name" value="WH-like_DNA-bd_sf"/>
</dbReference>